<proteinExistence type="predicted"/>
<organism evidence="1 2">
    <name type="scientific">Scutellospora calospora</name>
    <dbReference type="NCBI Taxonomy" id="85575"/>
    <lineage>
        <taxon>Eukaryota</taxon>
        <taxon>Fungi</taxon>
        <taxon>Fungi incertae sedis</taxon>
        <taxon>Mucoromycota</taxon>
        <taxon>Glomeromycotina</taxon>
        <taxon>Glomeromycetes</taxon>
        <taxon>Diversisporales</taxon>
        <taxon>Gigasporaceae</taxon>
        <taxon>Scutellospora</taxon>
    </lineage>
</organism>
<accession>A0ACA9LAH5</accession>
<keyword evidence="2" id="KW-1185">Reference proteome</keyword>
<protein>
    <submittedName>
        <fullName evidence="1">8622_t:CDS:1</fullName>
    </submittedName>
</protein>
<dbReference type="EMBL" id="CAJVPM010004655">
    <property type="protein sequence ID" value="CAG8515737.1"/>
    <property type="molecule type" value="Genomic_DNA"/>
</dbReference>
<dbReference type="Proteomes" id="UP000789860">
    <property type="component" value="Unassembled WGS sequence"/>
</dbReference>
<name>A0ACA9LAH5_9GLOM</name>
<sequence length="126" mass="14674">MKLLIRKFTRSHEQTEDDYAELLFEPIGATPSTITSCQLIEPPVTTEDLCDLVKATSYLSFQEYWETSKEIRLLSTISTLELATTNDLIADLYSSKKPNNEIFNETEVDYYFRELVEKIDCNFLVW</sequence>
<reference evidence="1" key="1">
    <citation type="submission" date="2021-06" db="EMBL/GenBank/DDBJ databases">
        <authorList>
            <person name="Kallberg Y."/>
            <person name="Tangrot J."/>
            <person name="Rosling A."/>
        </authorList>
    </citation>
    <scope>NUCLEOTIDE SEQUENCE</scope>
    <source>
        <strain evidence="1">AU212A</strain>
    </source>
</reference>
<evidence type="ECO:0000313" key="2">
    <source>
        <dbReference type="Proteomes" id="UP000789860"/>
    </source>
</evidence>
<comment type="caution">
    <text evidence="1">The sequence shown here is derived from an EMBL/GenBank/DDBJ whole genome shotgun (WGS) entry which is preliminary data.</text>
</comment>
<gene>
    <name evidence="1" type="ORF">SCALOS_LOCUS3853</name>
</gene>
<evidence type="ECO:0000313" key="1">
    <source>
        <dbReference type="EMBL" id="CAG8515737.1"/>
    </source>
</evidence>